<sequence>MNITTGTLVGKDQTKSNFYLPFSFIITSFLSLFVFSIFLIVGGPLFEGATIRSAVGIGAVHLFILGFATTLAMGAVYQLVPVVTNETLYSIRLGVLHYFLFTTGSIGILIGFFQFHPLIIIGSSILAVTGVVIFLANIFLTIKKANAFTSILFATISSFVYLLLTVVSGLLMGVNFAFSLFLTHHSSLLATHIWFGFVGWFLFLIVGFSFKMLPMFYLAHGYPIKLQKWILIVLHLSLVVITVNFFLQLGFVVLICGLGLFLIALGLYRFHIYQIQQKKFKRNPGKGITLTVYALDAFILFVVISIGALFFKPSLFQSLSFLTAISVLYLFGWVGVTILGYLSKIVPFLWWTFCFGERVGKEDVPSLHQMIDEQIIFYRLLFLSIMVILLASSIYFQLPMLAFISQVCLGLCIIFYFAHILKVFTYS</sequence>
<accession>A0A4Q0VQN6</accession>
<dbReference type="OrthoDB" id="5245199at2"/>
<feature type="transmembrane region" description="Helical" evidence="1">
    <location>
        <begin position="290"/>
        <end position="311"/>
    </location>
</feature>
<dbReference type="AlphaFoldDB" id="A0A4Q0VQN6"/>
<dbReference type="InterPro" id="IPR036927">
    <property type="entry name" value="Cyt_c_oxase-like_su1_sf"/>
</dbReference>
<feature type="transmembrane region" description="Helical" evidence="1">
    <location>
        <begin position="18"/>
        <end position="41"/>
    </location>
</feature>
<proteinExistence type="predicted"/>
<keyword evidence="1" id="KW-1133">Transmembrane helix</keyword>
<dbReference type="EMBL" id="QOUX01000046">
    <property type="protein sequence ID" value="RXI98285.1"/>
    <property type="molecule type" value="Genomic_DNA"/>
</dbReference>
<gene>
    <name evidence="2" type="ORF">DS745_18300</name>
</gene>
<feature type="transmembrane region" description="Helical" evidence="1">
    <location>
        <begin position="376"/>
        <end position="396"/>
    </location>
</feature>
<evidence type="ECO:0000313" key="3">
    <source>
        <dbReference type="Proteomes" id="UP000290649"/>
    </source>
</evidence>
<feature type="transmembrane region" description="Helical" evidence="1">
    <location>
        <begin position="119"/>
        <end position="140"/>
    </location>
</feature>
<feature type="transmembrane region" description="Helical" evidence="1">
    <location>
        <begin position="53"/>
        <end position="77"/>
    </location>
</feature>
<feature type="transmembrane region" description="Helical" evidence="1">
    <location>
        <begin position="317"/>
        <end position="342"/>
    </location>
</feature>
<feature type="transmembrane region" description="Helical" evidence="1">
    <location>
        <begin position="193"/>
        <end position="217"/>
    </location>
</feature>
<protein>
    <submittedName>
        <fullName evidence="2">Uncharacterized protein</fullName>
    </submittedName>
</protein>
<name>A0A4Q0VQN6_9BACI</name>
<dbReference type="Proteomes" id="UP000290649">
    <property type="component" value="Unassembled WGS sequence"/>
</dbReference>
<dbReference type="RefSeq" id="WP_129079645.1">
    <property type="nucleotide sequence ID" value="NZ_QOUX01000046.1"/>
</dbReference>
<dbReference type="SUPFAM" id="SSF81442">
    <property type="entry name" value="Cytochrome c oxidase subunit I-like"/>
    <property type="match status" value="1"/>
</dbReference>
<comment type="caution">
    <text evidence="2">The sequence shown here is derived from an EMBL/GenBank/DDBJ whole genome shotgun (WGS) entry which is preliminary data.</text>
</comment>
<feature type="transmembrane region" description="Helical" evidence="1">
    <location>
        <begin position="252"/>
        <end position="270"/>
    </location>
</feature>
<organism evidence="2 3">
    <name type="scientific">Anaerobacillus alkaliphilus</name>
    <dbReference type="NCBI Taxonomy" id="1548597"/>
    <lineage>
        <taxon>Bacteria</taxon>
        <taxon>Bacillati</taxon>
        <taxon>Bacillota</taxon>
        <taxon>Bacilli</taxon>
        <taxon>Bacillales</taxon>
        <taxon>Bacillaceae</taxon>
        <taxon>Anaerobacillus</taxon>
    </lineage>
</organism>
<reference evidence="2 3" key="1">
    <citation type="journal article" date="2019" name="Int. J. Syst. Evol. Microbiol.">
        <title>Anaerobacillus alkaliphilus sp. nov., a novel alkaliphilic and moderately halophilic bacterium.</title>
        <authorList>
            <person name="Borsodi A.K."/>
            <person name="Aszalos J.M."/>
            <person name="Bihari P."/>
            <person name="Nagy I."/>
            <person name="Schumann P."/>
            <person name="Sproer C."/>
            <person name="Kovacs A.L."/>
            <person name="Boka K."/>
            <person name="Dobosy P."/>
            <person name="Ovari M."/>
            <person name="Szili-Kovacs T."/>
            <person name="Toth E."/>
        </authorList>
    </citation>
    <scope>NUCLEOTIDE SEQUENCE [LARGE SCALE GENOMIC DNA]</scope>
    <source>
        <strain evidence="2 3">B16-10</strain>
    </source>
</reference>
<evidence type="ECO:0000256" key="1">
    <source>
        <dbReference type="SAM" id="Phobius"/>
    </source>
</evidence>
<dbReference type="Gene3D" id="1.20.210.10">
    <property type="entry name" value="Cytochrome c oxidase-like, subunit I domain"/>
    <property type="match status" value="1"/>
</dbReference>
<feature type="transmembrane region" description="Helical" evidence="1">
    <location>
        <begin position="89"/>
        <end position="113"/>
    </location>
</feature>
<keyword evidence="1" id="KW-0812">Transmembrane</keyword>
<feature type="transmembrane region" description="Helical" evidence="1">
    <location>
        <begin position="229"/>
        <end position="246"/>
    </location>
</feature>
<feature type="transmembrane region" description="Helical" evidence="1">
    <location>
        <begin position="152"/>
        <end position="181"/>
    </location>
</feature>
<evidence type="ECO:0000313" key="2">
    <source>
        <dbReference type="EMBL" id="RXI98285.1"/>
    </source>
</evidence>
<keyword evidence="3" id="KW-1185">Reference proteome</keyword>
<feature type="transmembrane region" description="Helical" evidence="1">
    <location>
        <begin position="402"/>
        <end position="421"/>
    </location>
</feature>
<keyword evidence="1" id="KW-0472">Membrane</keyword>